<sequence length="137" mass="14987">MFDFQKNIFSCNGFGLKHFHLSFHQTKNVFGQTGCGMQMSSGTCDTIQEGIEDTTVGISLLMDSGSGEEEDILVVHISQAVVVDLPSVGVAAAMLFGLIYRSILDYPPHLRNTFKVIQKTVLELLGKVESKVSGFKI</sequence>
<reference evidence="1" key="3">
    <citation type="submission" date="2025-09" db="UniProtKB">
        <authorList>
            <consortium name="Ensembl"/>
        </authorList>
    </citation>
    <scope>IDENTIFICATION</scope>
    <source>
        <strain evidence="1">Hd-rR</strain>
    </source>
</reference>
<keyword evidence="2" id="KW-1185">Reference proteome</keyword>
<reference evidence="1" key="2">
    <citation type="submission" date="2025-08" db="UniProtKB">
        <authorList>
            <consortium name="Ensembl"/>
        </authorList>
    </citation>
    <scope>IDENTIFICATION</scope>
    <source>
        <strain evidence="1">Hd-rR</strain>
    </source>
</reference>
<dbReference type="Bgee" id="ENSORLG00000024571">
    <property type="expression patterns" value="Expressed in heart and 2 other cell types or tissues"/>
</dbReference>
<evidence type="ECO:0000313" key="1">
    <source>
        <dbReference type="Ensembl" id="ENSORLP00000026326.1"/>
    </source>
</evidence>
<protein>
    <submittedName>
        <fullName evidence="1">Uncharacterized protein</fullName>
    </submittedName>
</protein>
<dbReference type="GeneTree" id="ENSGT00940000178970"/>
<dbReference type="Proteomes" id="UP000001038">
    <property type="component" value="Chromosome 14"/>
</dbReference>
<dbReference type="Ensembl" id="ENSORLT00000043069.1">
    <property type="protein sequence ID" value="ENSORLP00000026326.1"/>
    <property type="gene ID" value="ENSORLG00000024571.1"/>
</dbReference>
<dbReference type="AlphaFoldDB" id="A0A3B3H368"/>
<name>A0A3B3H368_ORYLA</name>
<reference evidence="1 2" key="1">
    <citation type="journal article" date="2007" name="Nature">
        <title>The medaka draft genome and insights into vertebrate genome evolution.</title>
        <authorList>
            <person name="Kasahara M."/>
            <person name="Naruse K."/>
            <person name="Sasaki S."/>
            <person name="Nakatani Y."/>
            <person name="Qu W."/>
            <person name="Ahsan B."/>
            <person name="Yamada T."/>
            <person name="Nagayasu Y."/>
            <person name="Doi K."/>
            <person name="Kasai Y."/>
            <person name="Jindo T."/>
            <person name="Kobayashi D."/>
            <person name="Shimada A."/>
            <person name="Toyoda A."/>
            <person name="Kuroki Y."/>
            <person name="Fujiyama A."/>
            <person name="Sasaki T."/>
            <person name="Shimizu A."/>
            <person name="Asakawa S."/>
            <person name="Shimizu N."/>
            <person name="Hashimoto S."/>
            <person name="Yang J."/>
            <person name="Lee Y."/>
            <person name="Matsushima K."/>
            <person name="Sugano S."/>
            <person name="Sakaizumi M."/>
            <person name="Narita T."/>
            <person name="Ohishi K."/>
            <person name="Haga S."/>
            <person name="Ohta F."/>
            <person name="Nomoto H."/>
            <person name="Nogata K."/>
            <person name="Morishita T."/>
            <person name="Endo T."/>
            <person name="Shin-I T."/>
            <person name="Takeda H."/>
            <person name="Morishita S."/>
            <person name="Kohara Y."/>
        </authorList>
    </citation>
    <scope>NUCLEOTIDE SEQUENCE [LARGE SCALE GENOMIC DNA]</scope>
    <source>
        <strain evidence="1 2">Hd-rR</strain>
    </source>
</reference>
<evidence type="ECO:0000313" key="2">
    <source>
        <dbReference type="Proteomes" id="UP000001038"/>
    </source>
</evidence>
<proteinExistence type="predicted"/>
<dbReference type="InParanoid" id="A0A3B3H368"/>
<organism evidence="1 2">
    <name type="scientific">Oryzias latipes</name>
    <name type="common">Japanese rice fish</name>
    <name type="synonym">Japanese killifish</name>
    <dbReference type="NCBI Taxonomy" id="8090"/>
    <lineage>
        <taxon>Eukaryota</taxon>
        <taxon>Metazoa</taxon>
        <taxon>Chordata</taxon>
        <taxon>Craniata</taxon>
        <taxon>Vertebrata</taxon>
        <taxon>Euteleostomi</taxon>
        <taxon>Actinopterygii</taxon>
        <taxon>Neopterygii</taxon>
        <taxon>Teleostei</taxon>
        <taxon>Neoteleostei</taxon>
        <taxon>Acanthomorphata</taxon>
        <taxon>Ovalentaria</taxon>
        <taxon>Atherinomorphae</taxon>
        <taxon>Beloniformes</taxon>
        <taxon>Adrianichthyidae</taxon>
        <taxon>Oryziinae</taxon>
        <taxon>Oryzias</taxon>
    </lineage>
</organism>
<accession>A0A3B3H368</accession>